<reference evidence="1" key="2">
    <citation type="journal article" date="2018" name="ISME J.">
        <title>A dynamic microbial community with high functional redundancy inhabits the cold, oxic subseafloor aquifer.</title>
        <authorList>
            <person name="Tully B.J."/>
            <person name="Wheat C.G."/>
            <person name="Glazer B.T."/>
            <person name="Huber J.A."/>
        </authorList>
    </citation>
    <scope>NUCLEOTIDE SEQUENCE</scope>
    <source>
        <strain evidence="1">NORP83</strain>
    </source>
</reference>
<dbReference type="InterPro" id="IPR014543">
    <property type="entry name" value="UCP028291"/>
</dbReference>
<proteinExistence type="predicted"/>
<reference key="1">
    <citation type="submission" date="2017-08" db="EMBL/GenBank/DDBJ databases">
        <title>A dynamic microbial community with high functional redundancy inhabits the cold, oxic subseafloor aquifer.</title>
        <authorList>
            <person name="Tully B.J."/>
            <person name="Wheat C.G."/>
            <person name="Glazer B.T."/>
            <person name="Huber J.A."/>
        </authorList>
    </citation>
    <scope>NUCLEOTIDE SEQUENCE [LARGE SCALE GENOMIC DNA]</scope>
</reference>
<dbReference type="Gene3D" id="3.30.310.50">
    <property type="entry name" value="Alpha-D-phosphohexomutase, C-terminal domain"/>
    <property type="match status" value="1"/>
</dbReference>
<organism evidence="1">
    <name type="scientific">OCS116 cluster bacterium</name>
    <dbReference type="NCBI Taxonomy" id="2030921"/>
    <lineage>
        <taxon>Bacteria</taxon>
        <taxon>Pseudomonadati</taxon>
        <taxon>Pseudomonadota</taxon>
        <taxon>Alphaproteobacteria</taxon>
        <taxon>OCS116 cluster</taxon>
    </lineage>
</organism>
<dbReference type="AlphaFoldDB" id="A0A2A4Z445"/>
<protein>
    <submittedName>
        <fullName evidence="1">2,4-dihydroxyhept-2-ene-1,7-dioic acid aldolase</fullName>
    </submittedName>
</protein>
<comment type="caution">
    <text evidence="1">The sequence shown here is derived from an EMBL/GenBank/DDBJ whole genome shotgun (WGS) entry which is preliminary data.</text>
</comment>
<name>A0A2A4Z445_9PROT</name>
<gene>
    <name evidence="1" type="ORF">COB13_08090</name>
</gene>
<evidence type="ECO:0000313" key="1">
    <source>
        <dbReference type="EMBL" id="PCJ01306.1"/>
    </source>
</evidence>
<dbReference type="EMBL" id="NVUS01000008">
    <property type="protein sequence ID" value="PCJ01306.1"/>
    <property type="molecule type" value="Genomic_DNA"/>
</dbReference>
<dbReference type="Pfam" id="PF09981">
    <property type="entry name" value="DUF2218"/>
    <property type="match status" value="1"/>
</dbReference>
<accession>A0A2A4Z445</accession>
<sequence>MKTSTQIKTESAHKYIAQLCKHFAHKVESTYSIDHDAKTADGLTKFPMGHAVFMAKDNVLSVDAECESEDACRAMQGVFDAHIVKFAFREELEYEWIIDKN</sequence>